<protein>
    <submittedName>
        <fullName evidence="2">Uncharacterized protein</fullName>
    </submittedName>
</protein>
<keyword evidence="1" id="KW-1133">Transmembrane helix</keyword>
<feature type="transmembrane region" description="Helical" evidence="1">
    <location>
        <begin position="21"/>
        <end position="40"/>
    </location>
</feature>
<keyword evidence="1" id="KW-0812">Transmembrane</keyword>
<keyword evidence="3" id="KW-1185">Reference proteome</keyword>
<accession>A0AAN9P5D7</accession>
<evidence type="ECO:0000256" key="1">
    <source>
        <dbReference type="SAM" id="Phobius"/>
    </source>
</evidence>
<sequence>MILQLEVQNVLIQSMSYQISVGTLLAFTTVAISVLILRYIPPDEVPLPPSFQEPIDSVSTQYSWKTNGKQTKANVGGEWDGEGISKSSSGICIDVGGSVGSEWVTFCGEEWVA</sequence>
<comment type="caution">
    <text evidence="2">The sequence shown here is derived from an EMBL/GenBank/DDBJ whole genome shotgun (WGS) entry which is preliminary data.</text>
</comment>
<name>A0AAN9P5D7_CLITE</name>
<reference evidence="2 3" key="1">
    <citation type="submission" date="2024-01" db="EMBL/GenBank/DDBJ databases">
        <title>The genomes of 5 underutilized Papilionoideae crops provide insights into root nodulation and disease resistance.</title>
        <authorList>
            <person name="Yuan L."/>
        </authorList>
    </citation>
    <scope>NUCLEOTIDE SEQUENCE [LARGE SCALE GENOMIC DNA]</scope>
    <source>
        <strain evidence="2">LY-2023</strain>
        <tissue evidence="2">Leaf</tissue>
    </source>
</reference>
<dbReference type="Proteomes" id="UP001359559">
    <property type="component" value="Unassembled WGS sequence"/>
</dbReference>
<proteinExistence type="predicted"/>
<organism evidence="2 3">
    <name type="scientific">Clitoria ternatea</name>
    <name type="common">Butterfly pea</name>
    <dbReference type="NCBI Taxonomy" id="43366"/>
    <lineage>
        <taxon>Eukaryota</taxon>
        <taxon>Viridiplantae</taxon>
        <taxon>Streptophyta</taxon>
        <taxon>Embryophyta</taxon>
        <taxon>Tracheophyta</taxon>
        <taxon>Spermatophyta</taxon>
        <taxon>Magnoliopsida</taxon>
        <taxon>eudicotyledons</taxon>
        <taxon>Gunneridae</taxon>
        <taxon>Pentapetalae</taxon>
        <taxon>rosids</taxon>
        <taxon>fabids</taxon>
        <taxon>Fabales</taxon>
        <taxon>Fabaceae</taxon>
        <taxon>Papilionoideae</taxon>
        <taxon>50 kb inversion clade</taxon>
        <taxon>NPAAA clade</taxon>
        <taxon>indigoferoid/millettioid clade</taxon>
        <taxon>Phaseoleae</taxon>
        <taxon>Clitoria</taxon>
    </lineage>
</organism>
<dbReference type="AlphaFoldDB" id="A0AAN9P5D7"/>
<evidence type="ECO:0000313" key="2">
    <source>
        <dbReference type="EMBL" id="KAK7285319.1"/>
    </source>
</evidence>
<keyword evidence="1" id="KW-0472">Membrane</keyword>
<dbReference type="EMBL" id="JAYKXN010000005">
    <property type="protein sequence ID" value="KAK7285319.1"/>
    <property type="molecule type" value="Genomic_DNA"/>
</dbReference>
<gene>
    <name evidence="2" type="ORF">RJT34_20086</name>
</gene>
<evidence type="ECO:0000313" key="3">
    <source>
        <dbReference type="Proteomes" id="UP001359559"/>
    </source>
</evidence>